<organism evidence="1 2">
    <name type="scientific">Helianthus annuus</name>
    <name type="common">Common sunflower</name>
    <dbReference type="NCBI Taxonomy" id="4232"/>
    <lineage>
        <taxon>Eukaryota</taxon>
        <taxon>Viridiplantae</taxon>
        <taxon>Streptophyta</taxon>
        <taxon>Embryophyta</taxon>
        <taxon>Tracheophyta</taxon>
        <taxon>Spermatophyta</taxon>
        <taxon>Magnoliopsida</taxon>
        <taxon>eudicotyledons</taxon>
        <taxon>Gunneridae</taxon>
        <taxon>Pentapetalae</taxon>
        <taxon>asterids</taxon>
        <taxon>campanulids</taxon>
        <taxon>Asterales</taxon>
        <taxon>Asteraceae</taxon>
        <taxon>Asteroideae</taxon>
        <taxon>Heliantheae alliance</taxon>
        <taxon>Heliantheae</taxon>
        <taxon>Helianthus</taxon>
    </lineage>
</organism>
<proteinExistence type="predicted"/>
<dbReference type="AlphaFoldDB" id="A0A251UV33"/>
<evidence type="ECO:0000313" key="1">
    <source>
        <dbReference type="EMBL" id="OTG27230.1"/>
    </source>
</evidence>
<sequence>MQPLHLMPPASLKLISHKHQSHFPFHASALYQKKKSKLIRTMICNIFNCSK</sequence>
<accession>A0A251UV33</accession>
<protein>
    <submittedName>
        <fullName evidence="1">Uncharacterized protein</fullName>
    </submittedName>
</protein>
<dbReference type="EMBL" id="CM007893">
    <property type="protein sequence ID" value="OTG27230.1"/>
    <property type="molecule type" value="Genomic_DNA"/>
</dbReference>
<evidence type="ECO:0000313" key="2">
    <source>
        <dbReference type="Proteomes" id="UP000215914"/>
    </source>
</evidence>
<dbReference type="Proteomes" id="UP000215914">
    <property type="component" value="Chromosome 4"/>
</dbReference>
<gene>
    <name evidence="1" type="ORF">HannXRQ_Chr04g0097811</name>
</gene>
<dbReference type="InParanoid" id="A0A251UV33"/>
<reference evidence="2" key="1">
    <citation type="journal article" date="2017" name="Nature">
        <title>The sunflower genome provides insights into oil metabolism, flowering and Asterid evolution.</title>
        <authorList>
            <person name="Badouin H."/>
            <person name="Gouzy J."/>
            <person name="Grassa C.J."/>
            <person name="Murat F."/>
            <person name="Staton S.E."/>
            <person name="Cottret L."/>
            <person name="Lelandais-Briere C."/>
            <person name="Owens G.L."/>
            <person name="Carrere S."/>
            <person name="Mayjonade B."/>
            <person name="Legrand L."/>
            <person name="Gill N."/>
            <person name="Kane N.C."/>
            <person name="Bowers J.E."/>
            <person name="Hubner S."/>
            <person name="Bellec A."/>
            <person name="Berard A."/>
            <person name="Berges H."/>
            <person name="Blanchet N."/>
            <person name="Boniface M.C."/>
            <person name="Brunel D."/>
            <person name="Catrice O."/>
            <person name="Chaidir N."/>
            <person name="Claudel C."/>
            <person name="Donnadieu C."/>
            <person name="Faraut T."/>
            <person name="Fievet G."/>
            <person name="Helmstetter N."/>
            <person name="King M."/>
            <person name="Knapp S.J."/>
            <person name="Lai Z."/>
            <person name="Le Paslier M.C."/>
            <person name="Lippi Y."/>
            <person name="Lorenzon L."/>
            <person name="Mandel J.R."/>
            <person name="Marage G."/>
            <person name="Marchand G."/>
            <person name="Marquand E."/>
            <person name="Bret-Mestries E."/>
            <person name="Morien E."/>
            <person name="Nambeesan S."/>
            <person name="Nguyen T."/>
            <person name="Pegot-Espagnet P."/>
            <person name="Pouilly N."/>
            <person name="Raftis F."/>
            <person name="Sallet E."/>
            <person name="Schiex T."/>
            <person name="Thomas J."/>
            <person name="Vandecasteele C."/>
            <person name="Vares D."/>
            <person name="Vear F."/>
            <person name="Vautrin S."/>
            <person name="Crespi M."/>
            <person name="Mangin B."/>
            <person name="Burke J.M."/>
            <person name="Salse J."/>
            <person name="Munos S."/>
            <person name="Vincourt P."/>
            <person name="Rieseberg L.H."/>
            <person name="Langlade N.B."/>
        </authorList>
    </citation>
    <scope>NUCLEOTIDE SEQUENCE [LARGE SCALE GENOMIC DNA]</scope>
    <source>
        <strain evidence="2">cv. SF193</strain>
    </source>
</reference>
<name>A0A251UV33_HELAN</name>
<keyword evidence="2" id="KW-1185">Reference proteome</keyword>